<accession>A0A016U6N6</accession>
<dbReference type="AlphaFoldDB" id="A0A016U6N6"/>
<comment type="caution">
    <text evidence="1">The sequence shown here is derived from an EMBL/GenBank/DDBJ whole genome shotgun (WGS) entry which is preliminary data.</text>
</comment>
<proteinExistence type="predicted"/>
<reference evidence="2" key="1">
    <citation type="journal article" date="2015" name="Nat. Genet.">
        <title>The genome and transcriptome of the zoonotic hookworm Ancylostoma ceylanicum identify infection-specific gene families.</title>
        <authorList>
            <person name="Schwarz E.M."/>
            <person name="Hu Y."/>
            <person name="Antoshechkin I."/>
            <person name="Miller M.M."/>
            <person name="Sternberg P.W."/>
            <person name="Aroian R.V."/>
        </authorList>
    </citation>
    <scope>NUCLEOTIDE SEQUENCE</scope>
    <source>
        <strain evidence="2">HY135</strain>
    </source>
</reference>
<sequence length="81" mass="9281">MARRVHDDSSIFSAGSETIHHFRPSIGNMRLLWLVVNVMRNISVVPQEKNRFNSIQRTPQKIRGDIVVQKPCISCHCPTLI</sequence>
<organism evidence="1 2">
    <name type="scientific">Ancylostoma ceylanicum</name>
    <dbReference type="NCBI Taxonomy" id="53326"/>
    <lineage>
        <taxon>Eukaryota</taxon>
        <taxon>Metazoa</taxon>
        <taxon>Ecdysozoa</taxon>
        <taxon>Nematoda</taxon>
        <taxon>Chromadorea</taxon>
        <taxon>Rhabditida</taxon>
        <taxon>Rhabditina</taxon>
        <taxon>Rhabditomorpha</taxon>
        <taxon>Strongyloidea</taxon>
        <taxon>Ancylostomatidae</taxon>
        <taxon>Ancylostomatinae</taxon>
        <taxon>Ancylostoma</taxon>
    </lineage>
</organism>
<dbReference type="EMBL" id="JARK01001391">
    <property type="protein sequence ID" value="EYC10497.1"/>
    <property type="molecule type" value="Genomic_DNA"/>
</dbReference>
<evidence type="ECO:0000313" key="2">
    <source>
        <dbReference type="Proteomes" id="UP000024635"/>
    </source>
</evidence>
<evidence type="ECO:0000313" key="1">
    <source>
        <dbReference type="EMBL" id="EYC10497.1"/>
    </source>
</evidence>
<protein>
    <submittedName>
        <fullName evidence="1">Uncharacterized protein</fullName>
    </submittedName>
</protein>
<keyword evidence="2" id="KW-1185">Reference proteome</keyword>
<name>A0A016U6N6_9BILA</name>
<gene>
    <name evidence="1" type="primary">Acey_s0055.g2586</name>
    <name evidence="1" type="ORF">Y032_0055g2586</name>
</gene>
<dbReference type="Proteomes" id="UP000024635">
    <property type="component" value="Unassembled WGS sequence"/>
</dbReference>